<feature type="compositionally biased region" description="Low complexity" evidence="1">
    <location>
        <begin position="88"/>
        <end position="123"/>
    </location>
</feature>
<name>A0A5C5FP06_9BASI</name>
<accession>A0A5C5FP06</accession>
<keyword evidence="3" id="KW-1185">Reference proteome</keyword>
<dbReference type="OrthoDB" id="2500073at2759"/>
<feature type="compositionally biased region" description="Basic and acidic residues" evidence="1">
    <location>
        <begin position="158"/>
        <end position="168"/>
    </location>
</feature>
<feature type="region of interest" description="Disordered" evidence="1">
    <location>
        <begin position="1"/>
        <end position="245"/>
    </location>
</feature>
<comment type="caution">
    <text evidence="2">The sequence shown here is derived from an EMBL/GenBank/DDBJ whole genome shotgun (WGS) entry which is preliminary data.</text>
</comment>
<dbReference type="Proteomes" id="UP000311382">
    <property type="component" value="Unassembled WGS sequence"/>
</dbReference>
<gene>
    <name evidence="2" type="ORF">DMC30DRAFT_418710</name>
</gene>
<dbReference type="AlphaFoldDB" id="A0A5C5FP06"/>
<evidence type="ECO:0000313" key="2">
    <source>
        <dbReference type="EMBL" id="TNY18598.1"/>
    </source>
</evidence>
<reference evidence="2 3" key="1">
    <citation type="submission" date="2019-03" db="EMBL/GenBank/DDBJ databases">
        <title>Rhodosporidium diobovatum UCD-FST 08-225 genome sequencing, assembly, and annotation.</title>
        <authorList>
            <person name="Fakankun I.U."/>
            <person name="Fristensky B."/>
            <person name="Levin D.B."/>
        </authorList>
    </citation>
    <scope>NUCLEOTIDE SEQUENCE [LARGE SCALE GENOMIC DNA]</scope>
    <source>
        <strain evidence="2 3">UCD-FST 08-225</strain>
    </source>
</reference>
<feature type="compositionally biased region" description="Basic and acidic residues" evidence="1">
    <location>
        <begin position="181"/>
        <end position="202"/>
    </location>
</feature>
<feature type="compositionally biased region" description="Low complexity" evidence="1">
    <location>
        <begin position="52"/>
        <end position="78"/>
    </location>
</feature>
<feature type="compositionally biased region" description="Basic and acidic residues" evidence="1">
    <location>
        <begin position="210"/>
        <end position="234"/>
    </location>
</feature>
<feature type="compositionally biased region" description="Gly residues" evidence="1">
    <location>
        <begin position="144"/>
        <end position="156"/>
    </location>
</feature>
<evidence type="ECO:0000313" key="3">
    <source>
        <dbReference type="Proteomes" id="UP000311382"/>
    </source>
</evidence>
<protein>
    <submittedName>
        <fullName evidence="2">Proteophosphoglycan ppg4</fullName>
    </submittedName>
</protein>
<feature type="compositionally biased region" description="Low complexity" evidence="1">
    <location>
        <begin position="8"/>
        <end position="26"/>
    </location>
</feature>
<dbReference type="STRING" id="5288.A0A5C5FP06"/>
<proteinExistence type="predicted"/>
<dbReference type="EMBL" id="SOZI01000131">
    <property type="protein sequence ID" value="TNY18598.1"/>
    <property type="molecule type" value="Genomic_DNA"/>
</dbReference>
<organism evidence="2 3">
    <name type="scientific">Rhodotorula diobovata</name>
    <dbReference type="NCBI Taxonomy" id="5288"/>
    <lineage>
        <taxon>Eukaryota</taxon>
        <taxon>Fungi</taxon>
        <taxon>Dikarya</taxon>
        <taxon>Basidiomycota</taxon>
        <taxon>Pucciniomycotina</taxon>
        <taxon>Microbotryomycetes</taxon>
        <taxon>Sporidiobolales</taxon>
        <taxon>Sporidiobolaceae</taxon>
        <taxon>Rhodotorula</taxon>
    </lineage>
</organism>
<evidence type="ECO:0000256" key="1">
    <source>
        <dbReference type="SAM" id="MobiDB-lite"/>
    </source>
</evidence>
<sequence>MSIVSVPTEHATPNTTTTSAAAVDTTTRQDVGAAPTASRTDSSLSHHHKPTGVEVSSTPSTTTGSTTAVPAASAASPAPASPAPASPAPAAAATPERTPSHSSETPAAASKTTEAETPASTEETGTDATEPEGGYPEQMHAGKLGMGPGAPSGGGIADRLKATEEKIKGKLTHNPELVQQGKERQAGILAEKRRQYDAEHEQGAFTNPDDGEKPTDAKGDKGAEEVRESGHAASKDAATAGTKSA</sequence>